<dbReference type="InterPro" id="IPR021135">
    <property type="entry name" value="PEP_COase"/>
</dbReference>
<proteinExistence type="inferred from homology"/>
<accession>A0A8S9Q366</accession>
<evidence type="ECO:0000313" key="11">
    <source>
        <dbReference type="EMBL" id="KAF3525116.1"/>
    </source>
</evidence>
<evidence type="ECO:0000256" key="9">
    <source>
        <dbReference type="ARBA" id="ARBA00023300"/>
    </source>
</evidence>
<dbReference type="PANTHER" id="PTHR30523:SF42">
    <property type="entry name" value="PHOSPHOENOLPYRUVATE CARBOXYLASE"/>
    <property type="match status" value="1"/>
</dbReference>
<reference evidence="11" key="1">
    <citation type="submission" date="2019-12" db="EMBL/GenBank/DDBJ databases">
        <title>Genome sequencing and annotation of Brassica cretica.</title>
        <authorList>
            <person name="Studholme D.J."/>
            <person name="Sarris P."/>
        </authorList>
    </citation>
    <scope>NUCLEOTIDE SEQUENCE</scope>
    <source>
        <strain evidence="11">PFS-109/04</strain>
        <tissue evidence="11">Leaf</tissue>
    </source>
</reference>
<dbReference type="GO" id="GO:0015977">
    <property type="term" value="P:carbon fixation"/>
    <property type="evidence" value="ECO:0007669"/>
    <property type="project" value="UniProtKB-KW"/>
</dbReference>
<name>A0A8S9Q366_BRACR</name>
<evidence type="ECO:0000256" key="8">
    <source>
        <dbReference type="ARBA" id="ARBA00023239"/>
    </source>
</evidence>
<evidence type="ECO:0000256" key="7">
    <source>
        <dbReference type="ARBA" id="ARBA00022842"/>
    </source>
</evidence>
<comment type="subcellular location">
    <subcellularLocation>
        <location evidence="2">Cytoplasm</location>
    </subcellularLocation>
</comment>
<comment type="similarity">
    <text evidence="3">Belongs to the PEPCase type 1 family.</text>
</comment>
<evidence type="ECO:0000256" key="1">
    <source>
        <dbReference type="ARBA" id="ARBA00001946"/>
    </source>
</evidence>
<evidence type="ECO:0000256" key="10">
    <source>
        <dbReference type="SAM" id="MobiDB-lite"/>
    </source>
</evidence>
<feature type="compositionally biased region" description="Low complexity" evidence="10">
    <location>
        <begin position="141"/>
        <end position="151"/>
    </location>
</feature>
<evidence type="ECO:0000256" key="4">
    <source>
        <dbReference type="ARBA" id="ARBA00011881"/>
    </source>
</evidence>
<dbReference type="InterPro" id="IPR015813">
    <property type="entry name" value="Pyrv/PenolPyrv_kinase-like_dom"/>
</dbReference>
<keyword evidence="9" id="KW-0120">Carbon dioxide fixation</keyword>
<comment type="cofactor">
    <cofactor evidence="1">
        <name>Mg(2+)</name>
        <dbReference type="ChEBI" id="CHEBI:18420"/>
    </cofactor>
</comment>
<dbReference type="EC" id="4.1.1.31" evidence="5"/>
<dbReference type="Proteomes" id="UP000712600">
    <property type="component" value="Unassembled WGS sequence"/>
</dbReference>
<sequence>MAKNNLLKVTKEVSLMSRWMAIDLYIREIDSLRFELSMNRCSDRLSRLADETLEKEISAQEDIESWGTNVGRSQPKFPNQQGLSLPTQLPPRADLPLCAECGESQYPKLEVPVTDYIPLSRQDVQGISSDGYGPNLQIKTGNGNSVNSNGSQQTITPQGSSSSSSQLLLQKKLLADSQIGRTSFQKLLEPTPPKRAGIAPYRIVLGEVKEKLLKTRRLLELLLEGLPCEYDPWDYYETSDQLLEPLLLCYESLHSSDSGVLADGRLADLIRRVATFGMVGPEVKEVLDTFRVAAELGSESLGAYVISMASDASDVLAVELLQKDARLAVSGDLGRPCPAGTGAGSVIRKLLSIEWYREHIEKNHTGHQEVVVGYSDSGKDAGRFTAAWELYKAQEDVVAACNEFGIKVTLFQAQSCTEFAGYSALHRARIWILMR</sequence>
<dbReference type="Pfam" id="PF00311">
    <property type="entry name" value="PEPcase"/>
    <property type="match status" value="2"/>
</dbReference>
<comment type="caution">
    <text evidence="11">The sequence shown here is derived from an EMBL/GenBank/DDBJ whole genome shotgun (WGS) entry which is preliminary data.</text>
</comment>
<evidence type="ECO:0000256" key="3">
    <source>
        <dbReference type="ARBA" id="ARBA00008346"/>
    </source>
</evidence>
<evidence type="ECO:0000256" key="5">
    <source>
        <dbReference type="ARBA" id="ARBA00012305"/>
    </source>
</evidence>
<keyword evidence="7" id="KW-0460">Magnesium</keyword>
<dbReference type="GO" id="GO:0005829">
    <property type="term" value="C:cytosol"/>
    <property type="evidence" value="ECO:0007669"/>
    <property type="project" value="TreeGrafter"/>
</dbReference>
<dbReference type="GO" id="GO:0006099">
    <property type="term" value="P:tricarboxylic acid cycle"/>
    <property type="evidence" value="ECO:0007669"/>
    <property type="project" value="InterPro"/>
</dbReference>
<keyword evidence="6" id="KW-0963">Cytoplasm</keyword>
<evidence type="ECO:0000313" key="12">
    <source>
        <dbReference type="Proteomes" id="UP000712600"/>
    </source>
</evidence>
<evidence type="ECO:0000256" key="2">
    <source>
        <dbReference type="ARBA" id="ARBA00004496"/>
    </source>
</evidence>
<organism evidence="11 12">
    <name type="scientific">Brassica cretica</name>
    <name type="common">Mustard</name>
    <dbReference type="NCBI Taxonomy" id="69181"/>
    <lineage>
        <taxon>Eukaryota</taxon>
        <taxon>Viridiplantae</taxon>
        <taxon>Streptophyta</taxon>
        <taxon>Embryophyta</taxon>
        <taxon>Tracheophyta</taxon>
        <taxon>Spermatophyta</taxon>
        <taxon>Magnoliopsida</taxon>
        <taxon>eudicotyledons</taxon>
        <taxon>Gunneridae</taxon>
        <taxon>Pentapetalae</taxon>
        <taxon>rosids</taxon>
        <taxon>malvids</taxon>
        <taxon>Brassicales</taxon>
        <taxon>Brassicaceae</taxon>
        <taxon>Brassiceae</taxon>
        <taxon>Brassica</taxon>
    </lineage>
</organism>
<dbReference type="SUPFAM" id="SSF51621">
    <property type="entry name" value="Phosphoenolpyruvate/pyruvate domain"/>
    <property type="match status" value="1"/>
</dbReference>
<comment type="subunit">
    <text evidence="4">Homotetramer.</text>
</comment>
<dbReference type="EMBL" id="QGKX02001347">
    <property type="protein sequence ID" value="KAF3525116.1"/>
    <property type="molecule type" value="Genomic_DNA"/>
</dbReference>
<dbReference type="Gene3D" id="1.20.1440.90">
    <property type="entry name" value="Phosphoenolpyruvate/pyruvate domain"/>
    <property type="match status" value="2"/>
</dbReference>
<evidence type="ECO:0000256" key="6">
    <source>
        <dbReference type="ARBA" id="ARBA00022490"/>
    </source>
</evidence>
<feature type="region of interest" description="Disordered" evidence="10">
    <location>
        <begin position="128"/>
        <end position="162"/>
    </location>
</feature>
<keyword evidence="8" id="KW-0456">Lyase</keyword>
<dbReference type="GO" id="GO:0008964">
    <property type="term" value="F:phosphoenolpyruvate carboxylase activity"/>
    <property type="evidence" value="ECO:0007669"/>
    <property type="project" value="UniProtKB-EC"/>
</dbReference>
<dbReference type="PANTHER" id="PTHR30523">
    <property type="entry name" value="PHOSPHOENOLPYRUVATE CARBOXYLASE"/>
    <property type="match status" value="1"/>
</dbReference>
<protein>
    <recommendedName>
        <fullName evidence="5">phosphoenolpyruvate carboxylase</fullName>
        <ecNumber evidence="5">4.1.1.31</ecNumber>
    </recommendedName>
</protein>
<dbReference type="AlphaFoldDB" id="A0A8S9Q366"/>
<dbReference type="FunFam" id="1.20.1440.90:FF:000001">
    <property type="entry name" value="Phosphoenolpyruvate carboxylase 1"/>
    <property type="match status" value="1"/>
</dbReference>
<gene>
    <name evidence="11" type="ORF">F2Q69_00046592</name>
</gene>